<protein>
    <submittedName>
        <fullName evidence="1">Uncharacterized protein</fullName>
    </submittedName>
</protein>
<keyword evidence="2" id="KW-1185">Reference proteome</keyword>
<reference evidence="1 2" key="1">
    <citation type="submission" date="2021-06" db="EMBL/GenBank/DDBJ databases">
        <authorList>
            <person name="Palmer J.M."/>
        </authorList>
    </citation>
    <scope>NUCLEOTIDE SEQUENCE [LARGE SCALE GENOMIC DNA]</scope>
    <source>
        <strain evidence="1 2">AS_MEX2019</strain>
        <tissue evidence="1">Muscle</tissue>
    </source>
</reference>
<evidence type="ECO:0000313" key="2">
    <source>
        <dbReference type="Proteomes" id="UP001469553"/>
    </source>
</evidence>
<comment type="caution">
    <text evidence="1">The sequence shown here is derived from an EMBL/GenBank/DDBJ whole genome shotgun (WGS) entry which is preliminary data.</text>
</comment>
<accession>A0ABV0ZHS0</accession>
<sequence length="105" mass="11554">MINYIVPLGKGFLLDPEIMEDSLISESFFAANLSHVLVHKPSEGDVYPYLEVLQAVWRYVAGCTNGLAFCGPALLTALRTQPQAAKHCRLVPHSINVPCVSSCYF</sequence>
<name>A0ABV0ZHS0_9TELE</name>
<evidence type="ECO:0000313" key="1">
    <source>
        <dbReference type="EMBL" id="MEQ2305086.1"/>
    </source>
</evidence>
<gene>
    <name evidence="1" type="ORF">AMECASPLE_033947</name>
</gene>
<proteinExistence type="predicted"/>
<dbReference type="EMBL" id="JAHRIP010061137">
    <property type="protein sequence ID" value="MEQ2305086.1"/>
    <property type="molecule type" value="Genomic_DNA"/>
</dbReference>
<organism evidence="1 2">
    <name type="scientific">Ameca splendens</name>
    <dbReference type="NCBI Taxonomy" id="208324"/>
    <lineage>
        <taxon>Eukaryota</taxon>
        <taxon>Metazoa</taxon>
        <taxon>Chordata</taxon>
        <taxon>Craniata</taxon>
        <taxon>Vertebrata</taxon>
        <taxon>Euteleostomi</taxon>
        <taxon>Actinopterygii</taxon>
        <taxon>Neopterygii</taxon>
        <taxon>Teleostei</taxon>
        <taxon>Neoteleostei</taxon>
        <taxon>Acanthomorphata</taxon>
        <taxon>Ovalentaria</taxon>
        <taxon>Atherinomorphae</taxon>
        <taxon>Cyprinodontiformes</taxon>
        <taxon>Goodeidae</taxon>
        <taxon>Ameca</taxon>
    </lineage>
</organism>
<dbReference type="Proteomes" id="UP001469553">
    <property type="component" value="Unassembled WGS sequence"/>
</dbReference>